<feature type="coiled-coil region" evidence="1">
    <location>
        <begin position="272"/>
        <end position="320"/>
    </location>
</feature>
<evidence type="ECO:0000313" key="3">
    <source>
        <dbReference type="Proteomes" id="UP000318927"/>
    </source>
</evidence>
<dbReference type="KEGG" id="mans:FRW55_00675"/>
<evidence type="ECO:0000256" key="1">
    <source>
        <dbReference type="SAM" id="Coils"/>
    </source>
</evidence>
<name>A0A5B8J6I6_9MOLU</name>
<protein>
    <submittedName>
        <fullName evidence="2">Uncharacterized protein</fullName>
    </submittedName>
</protein>
<dbReference type="EMBL" id="CP042295">
    <property type="protein sequence ID" value="QDY86682.1"/>
    <property type="molecule type" value="Genomic_DNA"/>
</dbReference>
<dbReference type="Gene3D" id="1.10.287.1490">
    <property type="match status" value="1"/>
</dbReference>
<reference evidence="2 3" key="1">
    <citation type="journal article" date="2019" name="Microbiol. Resour. Announc.">
        <title>Complete Genome Sequences of Three Mycoplasma anserisalpingitis (Mycoplasma sp. 1220) Strains.</title>
        <authorList>
            <person name="Grozner D."/>
            <person name="Forro B."/>
            <person name="Kovacs A.B."/>
            <person name="Marton S."/>
            <person name="Banyai K."/>
            <person name="Kreizinger Z."/>
            <person name="Sulyok K.M."/>
            <person name="Gyuranecz M."/>
        </authorList>
    </citation>
    <scope>NUCLEOTIDE SEQUENCE [LARGE SCALE GENOMIC DNA]</scope>
    <source>
        <strain evidence="2 3">ATCC:BAA-2147</strain>
    </source>
</reference>
<feature type="coiled-coil region" evidence="1">
    <location>
        <begin position="452"/>
        <end position="689"/>
    </location>
</feature>
<keyword evidence="1" id="KW-0175">Coiled coil</keyword>
<accession>A0A5B8J6I6</accession>
<evidence type="ECO:0000313" key="2">
    <source>
        <dbReference type="EMBL" id="QDY86682.1"/>
    </source>
</evidence>
<dbReference type="Proteomes" id="UP000318927">
    <property type="component" value="Chromosome"/>
</dbReference>
<gene>
    <name evidence="2" type="ORF">FRW55_00675</name>
</gene>
<organism evidence="2 3">
    <name type="scientific">Mycoplasma anserisalpingitidis</name>
    <dbReference type="NCBI Taxonomy" id="519450"/>
    <lineage>
        <taxon>Bacteria</taxon>
        <taxon>Bacillati</taxon>
        <taxon>Mycoplasmatota</taxon>
        <taxon>Mollicutes</taxon>
        <taxon>Mycoplasmataceae</taxon>
        <taxon>Mycoplasma</taxon>
    </lineage>
</organism>
<keyword evidence="3" id="KW-1185">Reference proteome</keyword>
<dbReference type="AlphaFoldDB" id="A0A5B8J6I6"/>
<feature type="coiled-coil region" evidence="1">
    <location>
        <begin position="54"/>
        <end position="165"/>
    </location>
</feature>
<dbReference type="RefSeq" id="WP_146368306.1">
    <property type="nucleotide sequence ID" value="NZ_CP042295.1"/>
</dbReference>
<sequence>MKLKIQKKLLIPIILGFTLAAGTIGITTQAILTKRTKALQIDYMRRYYDEEKINENLVKNNEVLTKQINELNKQKTEIENKLTTTNAELENSISLLNETEKIKNEYILANNELSKEKLQATNTINLLNSNLSDKEILLNKAISNIELTEKQKQSLLNQISIFKDKTLKYINNLLIGINSSRSHFKHLASINTERSDIYNEIIMLHDQLEEFTNSYLDKINSTTINFENSKIMNDVMSSFYYDLEANLSIINKKKEILLTELMQIIQNQKDLIKGYKTSIEDLNKIIESSEKEIAKLNSLNELQKNKIEELKKSLNNKELSLSEKIKIIDNLRVAESLTLNETINNYKVIEEYINQYKITTPNSEIENKINKLIDDYSITLKQFILTYESANANLITFENNKTIRVLEDFNITNNLMTEINLKLSKIMIDILTQYYLLNNQNNEKFLLVSKENNKLTLENTRLESNIEDLTITNERNLNIITSLTNDKNVLVSRVKDIEGELSISTSQNENLRAELENIKLKIAQKDAKISNLRNIINENNDRINQLINERNNLREQLEQANLRLIEELKSKQYLESKIAILNSTITRLKDELAIKDAEILELNKKYRNNLNLLLLANDENNKLKIANEELNSKIDELNGKINEFNNKNNEFNDQLNILKKENDELIKRNEQLARELAEAEIKIRELITNEAKFMATINAYKTDIEFLNNKVRQIVTSIKDLLAQIKSMTEFMTNFDIEVRTHWEGYYERKRVDEVNINSIVRIIKNIKETKADLDKLIDSFLINLD</sequence>
<proteinExistence type="predicted"/>
<dbReference type="OrthoDB" id="400959at2"/>